<dbReference type="SUPFAM" id="SSF161084">
    <property type="entry name" value="MAPEG domain-like"/>
    <property type="match status" value="1"/>
</dbReference>
<dbReference type="InterPro" id="IPR001129">
    <property type="entry name" value="Membr-assoc_MAPEG"/>
</dbReference>
<sequence>MIPIPQLQLLGILLLLALLQIFLTAYFRTRQYGAKWNVGARDEKLPPPTPTVGRLARAQANLFETLPIFIGALLGNIFLHPDNYFSLICAEIYVVCRLIYLPLYIFGVPYIRSFIWGIGILGLIGEIALLFC</sequence>
<feature type="transmembrane region" description="Helical" evidence="5">
    <location>
        <begin position="6"/>
        <end position="27"/>
    </location>
</feature>
<evidence type="ECO:0000256" key="3">
    <source>
        <dbReference type="ARBA" id="ARBA00022989"/>
    </source>
</evidence>
<dbReference type="InterPro" id="IPR023352">
    <property type="entry name" value="MAPEG-like_dom_sf"/>
</dbReference>
<dbReference type="Proteomes" id="UP000000491">
    <property type="component" value="Chromosome"/>
</dbReference>
<dbReference type="PANTHER" id="PTHR35371:SF1">
    <property type="entry name" value="BLR7753 PROTEIN"/>
    <property type="match status" value="1"/>
</dbReference>
<proteinExistence type="predicted"/>
<evidence type="ECO:0000313" key="7">
    <source>
        <dbReference type="Proteomes" id="UP000000491"/>
    </source>
</evidence>
<evidence type="ECO:0000313" key="6">
    <source>
        <dbReference type="EMBL" id="AEI37676.1"/>
    </source>
</evidence>
<organism evidence="6 7">
    <name type="scientific">Zymomonas mobilis subsp. pomaceae (strain ATCC 29192 / DSM 22645 / JCM 10191 / CCUG 17912 / NBRC 13757 / NCIMB 11200 / NRRL B-4491 / Barker I)</name>
    <dbReference type="NCBI Taxonomy" id="579138"/>
    <lineage>
        <taxon>Bacteria</taxon>
        <taxon>Pseudomonadati</taxon>
        <taxon>Pseudomonadota</taxon>
        <taxon>Alphaproteobacteria</taxon>
        <taxon>Sphingomonadales</taxon>
        <taxon>Zymomonadaceae</taxon>
        <taxon>Zymomonas</taxon>
    </lineage>
</organism>
<dbReference type="PATRIC" id="fig|579138.3.peg.815"/>
<feature type="transmembrane region" description="Helical" evidence="5">
    <location>
        <begin position="113"/>
        <end position="131"/>
    </location>
</feature>
<keyword evidence="2 5" id="KW-0812">Transmembrane</keyword>
<evidence type="ECO:0000256" key="5">
    <source>
        <dbReference type="SAM" id="Phobius"/>
    </source>
</evidence>
<dbReference type="Pfam" id="PF01124">
    <property type="entry name" value="MAPEG"/>
    <property type="match status" value="1"/>
</dbReference>
<evidence type="ECO:0000256" key="2">
    <source>
        <dbReference type="ARBA" id="ARBA00022692"/>
    </source>
</evidence>
<keyword evidence="3 5" id="KW-1133">Transmembrane helix</keyword>
<dbReference type="EMBL" id="CP002865">
    <property type="protein sequence ID" value="AEI37676.1"/>
    <property type="molecule type" value="Genomic_DNA"/>
</dbReference>
<accession>F8ESA1</accession>
<dbReference type="Gene3D" id="1.20.120.550">
    <property type="entry name" value="Membrane associated eicosanoid/glutathione metabolism-like domain"/>
    <property type="match status" value="1"/>
</dbReference>
<evidence type="ECO:0000256" key="4">
    <source>
        <dbReference type="ARBA" id="ARBA00023136"/>
    </source>
</evidence>
<dbReference type="STRING" id="579138.Zymop_0775"/>
<protein>
    <recommendedName>
        <fullName evidence="8">MAPEG superfamily protein</fullName>
    </recommendedName>
</protein>
<reference evidence="6 7" key="1">
    <citation type="journal article" date="2011" name="J. Bacteriol.">
        <title>Genome sequence of the ethanol-producing Zymomonas mobilis subsp. pomaceae lectotype strain ATCC 29192.</title>
        <authorList>
            <person name="Kouvelis V.N."/>
            <person name="Davenport K.W."/>
            <person name="Brettin T.S."/>
            <person name="Bruce D."/>
            <person name="Detter C."/>
            <person name="Han C.S."/>
            <person name="Nolan M."/>
            <person name="Tapia R."/>
            <person name="Damoulaki A."/>
            <person name="Kyrpides N.C."/>
            <person name="Typas M.A."/>
            <person name="Pappas K.M."/>
        </authorList>
    </citation>
    <scope>NUCLEOTIDE SEQUENCE [LARGE SCALE GENOMIC DNA]</scope>
    <source>
        <strain evidence="7">ATCC 29192 / DSM 22645 / JCM 10191 / CCUG 17912 / NBRC 13757 / NCIMB 11200 / NRRL B-4491 / Barker I</strain>
    </source>
</reference>
<feature type="transmembrane region" description="Helical" evidence="5">
    <location>
        <begin position="62"/>
        <end position="79"/>
    </location>
</feature>
<dbReference type="PANTHER" id="PTHR35371">
    <property type="entry name" value="INNER MEMBRANE PROTEIN"/>
    <property type="match status" value="1"/>
</dbReference>
<dbReference type="HOGENOM" id="CLU_110778_1_0_5"/>
<comment type="subcellular location">
    <subcellularLocation>
        <location evidence="1">Membrane</location>
    </subcellularLocation>
</comment>
<name>F8ESA1_ZYMMT</name>
<gene>
    <name evidence="6" type="ordered locus">Zymop_0775</name>
</gene>
<dbReference type="GO" id="GO:0016020">
    <property type="term" value="C:membrane"/>
    <property type="evidence" value="ECO:0007669"/>
    <property type="project" value="UniProtKB-SubCell"/>
</dbReference>
<dbReference type="AlphaFoldDB" id="F8ESA1"/>
<dbReference type="eggNOG" id="COG3686">
    <property type="taxonomic scope" value="Bacteria"/>
</dbReference>
<evidence type="ECO:0008006" key="8">
    <source>
        <dbReference type="Google" id="ProtNLM"/>
    </source>
</evidence>
<dbReference type="RefSeq" id="WP_013934072.1">
    <property type="nucleotide sequence ID" value="NC_015709.1"/>
</dbReference>
<keyword evidence="4 5" id="KW-0472">Membrane</keyword>
<feature type="transmembrane region" description="Helical" evidence="5">
    <location>
        <begin position="85"/>
        <end position="106"/>
    </location>
</feature>
<evidence type="ECO:0000256" key="1">
    <source>
        <dbReference type="ARBA" id="ARBA00004370"/>
    </source>
</evidence>
<dbReference type="KEGG" id="zmp:Zymop_0775"/>